<evidence type="ECO:0000256" key="4">
    <source>
        <dbReference type="SAM" id="Phobius"/>
    </source>
</evidence>
<feature type="transmembrane region" description="Helical" evidence="4">
    <location>
        <begin position="325"/>
        <end position="343"/>
    </location>
</feature>
<evidence type="ECO:0000256" key="2">
    <source>
        <dbReference type="ARBA" id="ARBA00022676"/>
    </source>
</evidence>
<keyword evidence="4" id="KW-1133">Transmembrane helix</keyword>
<dbReference type="Proteomes" id="UP000198850">
    <property type="component" value="Unassembled WGS sequence"/>
</dbReference>
<feature type="transmembrane region" description="Helical" evidence="4">
    <location>
        <begin position="282"/>
        <end position="305"/>
    </location>
</feature>
<dbReference type="Pfam" id="PF00535">
    <property type="entry name" value="Glycos_transf_2"/>
    <property type="match status" value="1"/>
</dbReference>
<evidence type="ECO:0000313" key="7">
    <source>
        <dbReference type="Proteomes" id="UP000198850"/>
    </source>
</evidence>
<keyword evidence="3 6" id="KW-0808">Transferase</keyword>
<dbReference type="InterPro" id="IPR001173">
    <property type="entry name" value="Glyco_trans_2-like"/>
</dbReference>
<evidence type="ECO:0000256" key="3">
    <source>
        <dbReference type="ARBA" id="ARBA00022679"/>
    </source>
</evidence>
<gene>
    <name evidence="6" type="ORF">SAMN05443550_109195</name>
</gene>
<organism evidence="6 7">
    <name type="scientific">Pedobacter hartonius</name>
    <dbReference type="NCBI Taxonomy" id="425514"/>
    <lineage>
        <taxon>Bacteria</taxon>
        <taxon>Pseudomonadati</taxon>
        <taxon>Bacteroidota</taxon>
        <taxon>Sphingobacteriia</taxon>
        <taxon>Sphingobacteriales</taxon>
        <taxon>Sphingobacteriaceae</taxon>
        <taxon>Pedobacter</taxon>
    </lineage>
</organism>
<sequence>MVFINIINGLFFLKILFYLVYFSRRIRPAQAEANPSSENLLSVDIIVPAYNEEKVILTTLDSLNEITYAGIQIIVVDDGSQDGTLALVKKRYGASPKFKIISQENKGKAFALNQGIRCSASDIVVCLDADTTVGADIIDKLVPYFHDFRVAAVAGTVKVRNDTGLICDMQLMEYLTSQNYEREVFESVNGILVIPGAIGAFRRNVLTSLDGYNNDTLTEDTDITLKILCNKYIVKNAADVFGYTEVPASIGAFLRQRVRWKVGTVQVLYKYHKQAMLSIHPAVSFIVIPYTWLYCIVLPFITPFVDYVFLVHLLFYPDFLLSGDYLLYILLDLAVPAFILFMRRDGSYQLVYLLFLRFLLRQVTFLSYIEICIRMCKGTLFEWRKSVRYGIPEDIKSNSGLV</sequence>
<protein>
    <submittedName>
        <fullName evidence="6">Glycosyltransferase, catalytic subunit of cellulose synthase and poly-beta-1,6-N-acetylglucosamine synthase</fullName>
    </submittedName>
</protein>
<feature type="domain" description="Glycosyltransferase 2-like" evidence="5">
    <location>
        <begin position="45"/>
        <end position="206"/>
    </location>
</feature>
<keyword evidence="2" id="KW-0328">Glycosyltransferase</keyword>
<dbReference type="EMBL" id="FNRA01000009">
    <property type="protein sequence ID" value="SEB06913.1"/>
    <property type="molecule type" value="Genomic_DNA"/>
</dbReference>
<dbReference type="Gene3D" id="3.90.550.10">
    <property type="entry name" value="Spore Coat Polysaccharide Biosynthesis Protein SpsA, Chain A"/>
    <property type="match status" value="1"/>
</dbReference>
<dbReference type="AlphaFoldDB" id="A0A1H4GB87"/>
<accession>A0A1H4GB87</accession>
<evidence type="ECO:0000256" key="1">
    <source>
        <dbReference type="ARBA" id="ARBA00006739"/>
    </source>
</evidence>
<comment type="similarity">
    <text evidence="1">Belongs to the glycosyltransferase 2 family.</text>
</comment>
<dbReference type="SUPFAM" id="SSF53448">
    <property type="entry name" value="Nucleotide-diphospho-sugar transferases"/>
    <property type="match status" value="1"/>
</dbReference>
<proteinExistence type="inferred from homology"/>
<dbReference type="PANTHER" id="PTHR43630:SF1">
    <property type="entry name" value="POLY-BETA-1,6-N-ACETYL-D-GLUCOSAMINE SYNTHASE"/>
    <property type="match status" value="1"/>
</dbReference>
<keyword evidence="4" id="KW-0472">Membrane</keyword>
<keyword evidence="4" id="KW-0812">Transmembrane</keyword>
<feature type="transmembrane region" description="Helical" evidence="4">
    <location>
        <begin position="6"/>
        <end position="22"/>
    </location>
</feature>
<evidence type="ECO:0000313" key="6">
    <source>
        <dbReference type="EMBL" id="SEB06913.1"/>
    </source>
</evidence>
<dbReference type="OrthoDB" id="9766299at2"/>
<keyword evidence="7" id="KW-1185">Reference proteome</keyword>
<dbReference type="CDD" id="cd06423">
    <property type="entry name" value="CESA_like"/>
    <property type="match status" value="1"/>
</dbReference>
<dbReference type="InterPro" id="IPR029044">
    <property type="entry name" value="Nucleotide-diphossugar_trans"/>
</dbReference>
<name>A0A1H4GB87_9SPHI</name>
<reference evidence="6 7" key="1">
    <citation type="submission" date="2016-10" db="EMBL/GenBank/DDBJ databases">
        <authorList>
            <person name="de Groot N.N."/>
        </authorList>
    </citation>
    <scope>NUCLEOTIDE SEQUENCE [LARGE SCALE GENOMIC DNA]</scope>
    <source>
        <strain evidence="6 7">DSM 19033</strain>
    </source>
</reference>
<evidence type="ECO:0000259" key="5">
    <source>
        <dbReference type="Pfam" id="PF00535"/>
    </source>
</evidence>
<dbReference type="GO" id="GO:0016757">
    <property type="term" value="F:glycosyltransferase activity"/>
    <property type="evidence" value="ECO:0007669"/>
    <property type="project" value="UniProtKB-KW"/>
</dbReference>
<dbReference type="PANTHER" id="PTHR43630">
    <property type="entry name" value="POLY-BETA-1,6-N-ACETYL-D-GLUCOSAMINE SYNTHASE"/>
    <property type="match status" value="1"/>
</dbReference>
<dbReference type="STRING" id="425514.SAMN05443550_109195"/>